<accession>A0A0A1XF73</accession>
<reference evidence="3" key="1">
    <citation type="submission" date="2014-11" db="EMBL/GenBank/DDBJ databases">
        <authorList>
            <person name="Geib S."/>
        </authorList>
    </citation>
    <scope>NUCLEOTIDE SEQUENCE</scope>
</reference>
<feature type="transmembrane region" description="Helical" evidence="1">
    <location>
        <begin position="51"/>
        <end position="70"/>
    </location>
</feature>
<gene>
    <name evidence="3" type="primary">Epb41_0</name>
    <name evidence="2" type="synonym">Epb41_1</name>
    <name evidence="2" type="ORF">g.55313</name>
    <name evidence="3" type="ORF">g.55318</name>
</gene>
<evidence type="ECO:0000256" key="1">
    <source>
        <dbReference type="SAM" id="Phobius"/>
    </source>
</evidence>
<evidence type="ECO:0000313" key="2">
    <source>
        <dbReference type="EMBL" id="JAD02771.1"/>
    </source>
</evidence>
<organism evidence="3">
    <name type="scientific">Zeugodacus cucurbitae</name>
    <name type="common">Melon fruit fly</name>
    <name type="synonym">Bactrocera cucurbitae</name>
    <dbReference type="NCBI Taxonomy" id="28588"/>
    <lineage>
        <taxon>Eukaryota</taxon>
        <taxon>Metazoa</taxon>
        <taxon>Ecdysozoa</taxon>
        <taxon>Arthropoda</taxon>
        <taxon>Hexapoda</taxon>
        <taxon>Insecta</taxon>
        <taxon>Pterygota</taxon>
        <taxon>Neoptera</taxon>
        <taxon>Endopterygota</taxon>
        <taxon>Diptera</taxon>
        <taxon>Brachycera</taxon>
        <taxon>Muscomorpha</taxon>
        <taxon>Tephritoidea</taxon>
        <taxon>Tephritidae</taxon>
        <taxon>Zeugodacus</taxon>
        <taxon>Zeugodacus</taxon>
    </lineage>
</organism>
<dbReference type="AlphaFoldDB" id="A0A0A1XF73"/>
<keyword evidence="1" id="KW-1133">Transmembrane helix</keyword>
<keyword evidence="1" id="KW-0472">Membrane</keyword>
<keyword evidence="1" id="KW-0812">Transmembrane</keyword>
<name>A0A0A1XF73_ZEUCU</name>
<dbReference type="EMBL" id="GBXI01011521">
    <property type="protein sequence ID" value="JAD02771.1"/>
    <property type="molecule type" value="Transcribed_RNA"/>
</dbReference>
<evidence type="ECO:0000313" key="3">
    <source>
        <dbReference type="EMBL" id="JAD09607.1"/>
    </source>
</evidence>
<proteinExistence type="predicted"/>
<protein>
    <submittedName>
        <fullName evidence="3">Protein 4.1</fullName>
    </submittedName>
</protein>
<dbReference type="EMBL" id="GBXI01004685">
    <property type="protein sequence ID" value="JAD09607.1"/>
    <property type="molecule type" value="Transcribed_RNA"/>
</dbReference>
<sequence length="195" mass="21279">MYFQLLLAIYANWFQTEFSLLYRRNCNFEIQNVIGSSRIRLLSFEFIEIKFTLFTFVLLPLAVVVVFFLANSSQLHASLPCSTATRQSSPVMFVAPFHFAYTSSAVAERSYLTASNRLIGNAASATAVTTSPSAATAPQRAAAKVAYVAVADVVIAVNAGSISAHKLTNFNSCALLHCRATPSLFSLTCQCCRHT</sequence>
<reference evidence="3" key="2">
    <citation type="journal article" date="2015" name="Gigascience">
        <title>Reconstructing a comprehensive transcriptome assembly of a white-pupal translocated strain of the pest fruit fly Bactrocera cucurbitae.</title>
        <authorList>
            <person name="Sim S.B."/>
            <person name="Calla B."/>
            <person name="Hall B."/>
            <person name="DeRego T."/>
            <person name="Geib S.M."/>
        </authorList>
    </citation>
    <scope>NUCLEOTIDE SEQUENCE</scope>
</reference>